<dbReference type="CDD" id="cd00096">
    <property type="entry name" value="Ig"/>
    <property type="match status" value="1"/>
</dbReference>
<dbReference type="GO" id="GO:0098609">
    <property type="term" value="P:cell-cell adhesion"/>
    <property type="evidence" value="ECO:0007669"/>
    <property type="project" value="TreeGrafter"/>
</dbReference>
<dbReference type="InterPro" id="IPR003599">
    <property type="entry name" value="Ig_sub"/>
</dbReference>
<dbReference type="OrthoDB" id="5857426at2759"/>
<comment type="subcellular location">
    <subcellularLocation>
        <location evidence="1">Membrane</location>
        <topology evidence="1">Single-pass type I membrane protein</topology>
    </subcellularLocation>
</comment>
<dbReference type="InterPro" id="IPR013783">
    <property type="entry name" value="Ig-like_fold"/>
</dbReference>
<dbReference type="InterPro" id="IPR007110">
    <property type="entry name" value="Ig-like_dom"/>
</dbReference>
<dbReference type="SMART" id="SM00409">
    <property type="entry name" value="IG"/>
    <property type="match status" value="2"/>
</dbReference>
<feature type="domain" description="Ig-like" evidence="6">
    <location>
        <begin position="2"/>
        <end position="84"/>
    </location>
</feature>
<accession>A0A4Y2Q2W2</accession>
<dbReference type="Proteomes" id="UP000499080">
    <property type="component" value="Unassembled WGS sequence"/>
</dbReference>
<evidence type="ECO:0000256" key="3">
    <source>
        <dbReference type="ARBA" id="ARBA00023157"/>
    </source>
</evidence>
<dbReference type="SMART" id="SM00408">
    <property type="entry name" value="IGc2"/>
    <property type="match status" value="2"/>
</dbReference>
<dbReference type="PROSITE" id="PS50835">
    <property type="entry name" value="IG_LIKE"/>
    <property type="match status" value="2"/>
</dbReference>
<evidence type="ECO:0000256" key="2">
    <source>
        <dbReference type="ARBA" id="ARBA00023136"/>
    </source>
</evidence>
<evidence type="ECO:0000256" key="5">
    <source>
        <dbReference type="ARBA" id="ARBA00023319"/>
    </source>
</evidence>
<keyword evidence="8" id="KW-1185">Reference proteome</keyword>
<dbReference type="GO" id="GO:0005886">
    <property type="term" value="C:plasma membrane"/>
    <property type="evidence" value="ECO:0007669"/>
    <property type="project" value="TreeGrafter"/>
</dbReference>
<sequence length="195" mass="21574">GPQVKVVSYQEAKAGEPLIVKCDVNSKPPPHMIQWLKEGDPYFRQTGDTLRIEKITVDDGGRYICQAATSFRPSGSNVQSEAIGNGTVTVRIRHKPGQAEIYPVQPVAIAGRPFTLSCTAHPLGWPLPEYRWWKEGTSTEDITTKSNYTLVSAHMSHEGRYFCQPRNLVGNGGSASVYLTVHGECRGLVIFRMVE</sequence>
<gene>
    <name evidence="7" type="ORF">AVEN_45165_1</name>
</gene>
<dbReference type="InterPro" id="IPR036179">
    <property type="entry name" value="Ig-like_dom_sf"/>
</dbReference>
<dbReference type="PANTHER" id="PTHR11640">
    <property type="entry name" value="NEPHRIN"/>
    <property type="match status" value="1"/>
</dbReference>
<evidence type="ECO:0000256" key="1">
    <source>
        <dbReference type="ARBA" id="ARBA00004479"/>
    </source>
</evidence>
<evidence type="ECO:0000256" key="4">
    <source>
        <dbReference type="ARBA" id="ARBA00023180"/>
    </source>
</evidence>
<keyword evidence="4" id="KW-0325">Glycoprotein</keyword>
<name>A0A4Y2Q2W2_ARAVE</name>
<dbReference type="GO" id="GO:0050839">
    <property type="term" value="F:cell adhesion molecule binding"/>
    <property type="evidence" value="ECO:0007669"/>
    <property type="project" value="TreeGrafter"/>
</dbReference>
<feature type="non-terminal residue" evidence="7">
    <location>
        <position position="1"/>
    </location>
</feature>
<comment type="caution">
    <text evidence="7">The sequence shown here is derived from an EMBL/GenBank/DDBJ whole genome shotgun (WGS) entry which is preliminary data.</text>
</comment>
<evidence type="ECO:0000313" key="8">
    <source>
        <dbReference type="Proteomes" id="UP000499080"/>
    </source>
</evidence>
<proteinExistence type="predicted"/>
<dbReference type="Pfam" id="PF13927">
    <property type="entry name" value="Ig_3"/>
    <property type="match status" value="1"/>
</dbReference>
<dbReference type="PANTHER" id="PTHR11640:SF134">
    <property type="entry name" value="ECHINOID, ISOFORM A-RELATED"/>
    <property type="match status" value="1"/>
</dbReference>
<dbReference type="AlphaFoldDB" id="A0A4Y2Q2W2"/>
<organism evidence="7 8">
    <name type="scientific">Araneus ventricosus</name>
    <name type="common">Orbweaver spider</name>
    <name type="synonym">Epeira ventricosa</name>
    <dbReference type="NCBI Taxonomy" id="182803"/>
    <lineage>
        <taxon>Eukaryota</taxon>
        <taxon>Metazoa</taxon>
        <taxon>Ecdysozoa</taxon>
        <taxon>Arthropoda</taxon>
        <taxon>Chelicerata</taxon>
        <taxon>Arachnida</taxon>
        <taxon>Araneae</taxon>
        <taxon>Araneomorphae</taxon>
        <taxon>Entelegynae</taxon>
        <taxon>Araneoidea</taxon>
        <taxon>Araneidae</taxon>
        <taxon>Araneus</taxon>
    </lineage>
</organism>
<keyword evidence="5" id="KW-0393">Immunoglobulin domain</keyword>
<keyword evidence="2" id="KW-0472">Membrane</keyword>
<evidence type="ECO:0000259" key="6">
    <source>
        <dbReference type="PROSITE" id="PS50835"/>
    </source>
</evidence>
<feature type="domain" description="Ig-like" evidence="6">
    <location>
        <begin position="96"/>
        <end position="180"/>
    </location>
</feature>
<dbReference type="InterPro" id="IPR051275">
    <property type="entry name" value="Cell_adhesion_signaling"/>
</dbReference>
<dbReference type="Pfam" id="PF13895">
    <property type="entry name" value="Ig_2"/>
    <property type="match status" value="1"/>
</dbReference>
<dbReference type="SUPFAM" id="SSF48726">
    <property type="entry name" value="Immunoglobulin"/>
    <property type="match status" value="2"/>
</dbReference>
<reference evidence="7 8" key="1">
    <citation type="journal article" date="2019" name="Sci. Rep.">
        <title>Orb-weaving spider Araneus ventricosus genome elucidates the spidroin gene catalogue.</title>
        <authorList>
            <person name="Kono N."/>
            <person name="Nakamura H."/>
            <person name="Ohtoshi R."/>
            <person name="Moran D.A.P."/>
            <person name="Shinohara A."/>
            <person name="Yoshida Y."/>
            <person name="Fujiwara M."/>
            <person name="Mori M."/>
            <person name="Tomita M."/>
            <person name="Arakawa K."/>
        </authorList>
    </citation>
    <scope>NUCLEOTIDE SEQUENCE [LARGE SCALE GENOMIC DNA]</scope>
</reference>
<dbReference type="EMBL" id="BGPR01136718">
    <property type="protein sequence ID" value="GBN58498.1"/>
    <property type="molecule type" value="Genomic_DNA"/>
</dbReference>
<dbReference type="GO" id="GO:0005911">
    <property type="term" value="C:cell-cell junction"/>
    <property type="evidence" value="ECO:0007669"/>
    <property type="project" value="TreeGrafter"/>
</dbReference>
<dbReference type="Gene3D" id="2.60.40.10">
    <property type="entry name" value="Immunoglobulins"/>
    <property type="match status" value="2"/>
</dbReference>
<evidence type="ECO:0000313" key="7">
    <source>
        <dbReference type="EMBL" id="GBN58498.1"/>
    </source>
</evidence>
<dbReference type="InterPro" id="IPR003598">
    <property type="entry name" value="Ig_sub2"/>
</dbReference>
<keyword evidence="3" id="KW-1015">Disulfide bond</keyword>
<protein>
    <recommendedName>
        <fullName evidence="6">Ig-like domain-containing protein</fullName>
    </recommendedName>
</protein>